<comment type="caution">
    <text evidence="1">The sequence shown here is derived from an EMBL/GenBank/DDBJ whole genome shotgun (WGS) entry which is preliminary data.</text>
</comment>
<organism evidence="1 2">
    <name type="scientific">Symbiodinium microadriaticum</name>
    <name type="common">Dinoflagellate</name>
    <name type="synonym">Zooxanthella microadriatica</name>
    <dbReference type="NCBI Taxonomy" id="2951"/>
    <lineage>
        <taxon>Eukaryota</taxon>
        <taxon>Sar</taxon>
        <taxon>Alveolata</taxon>
        <taxon>Dinophyceae</taxon>
        <taxon>Suessiales</taxon>
        <taxon>Symbiodiniaceae</taxon>
        <taxon>Symbiodinium</taxon>
    </lineage>
</organism>
<name>A0A1Q9CKR7_SYMMI</name>
<proteinExistence type="predicted"/>
<evidence type="ECO:0000313" key="1">
    <source>
        <dbReference type="EMBL" id="OLP83457.1"/>
    </source>
</evidence>
<dbReference type="EMBL" id="LSRX01001115">
    <property type="protein sequence ID" value="OLP83457.1"/>
    <property type="molecule type" value="Genomic_DNA"/>
</dbReference>
<reference evidence="1 2" key="1">
    <citation type="submission" date="2016-02" db="EMBL/GenBank/DDBJ databases">
        <title>Genome analysis of coral dinoflagellate symbionts highlights evolutionary adaptations to a symbiotic lifestyle.</title>
        <authorList>
            <person name="Aranda M."/>
            <person name="Li Y."/>
            <person name="Liew Y.J."/>
            <person name="Baumgarten S."/>
            <person name="Simakov O."/>
            <person name="Wilson M."/>
            <person name="Piel J."/>
            <person name="Ashoor H."/>
            <person name="Bougouffa S."/>
            <person name="Bajic V.B."/>
            <person name="Ryu T."/>
            <person name="Ravasi T."/>
            <person name="Bayer T."/>
            <person name="Micklem G."/>
            <person name="Kim H."/>
            <person name="Bhak J."/>
            <person name="Lajeunesse T.C."/>
            <person name="Voolstra C.R."/>
        </authorList>
    </citation>
    <scope>NUCLEOTIDE SEQUENCE [LARGE SCALE GENOMIC DNA]</scope>
    <source>
        <strain evidence="1 2">CCMP2467</strain>
    </source>
</reference>
<dbReference type="OrthoDB" id="417063at2759"/>
<evidence type="ECO:0000313" key="2">
    <source>
        <dbReference type="Proteomes" id="UP000186817"/>
    </source>
</evidence>
<protein>
    <submittedName>
        <fullName evidence="1">Uncharacterized protein</fullName>
    </submittedName>
</protein>
<sequence>MSVAVMGQLLSACTGAYSAASSAVWWAASLPPMCRESLAHAALTCSGATPRYFTPDFGPLALAWGWLLLGVLGLVFRRTAAAMVALAGGRAPQCALCSWEALLRELAARTQEPNRHEVLQYSLQEDKAAARVVASDEPHTYSADGPFFTDSTVADAAALRPANASSSPTQRASLSPPHAACAGESAAASDIDEWTLIVPRVAQPDGVRLLRTPMPRAYATTGCAALHAEREGATNCWPERRLSDEENGRCRLVSPSADHLRAFMLLVPQALPHLDVGLMETSTGADVANVPPVGLSQPWCESHKAEASWDPRADLAPHVATTANAVDYEVVIPTYGRWKPSHELAPNRARLKDWKEAFILDHTLSFLAREAVPKNRVTLFVATDEEAENYRKALQGSDWADVRITVSAPGIRDSRNFIYKHFPADTYVVSLDDDIEGIKWKVREGNTDAACIDLPPGNFVKIIYDAYKRMKEQGAYLWGLSTSQNPRALSLTVCSLRNGLINGYLHGFICRPDAASDLLRRLSDAIEDAEFSVRHFAKDGAVLRYRMYAGRTSPFANSGGLQSKFQASNARKTEEWCGAQQLHELFPSLIGAPSEESDPAGVTATTQVKFIFGPVKRHPRTIRRLGGLGRFMVPILKAKKRKSIREMRSMLARAKAFITKGKKAARTAAQNSSAVELAARRKKRMEMRAETALACDRKIISTQAWDLMDEDTLRFAANTKTPGSASHRRYAKYSKARTVKQAMSLGWRNDDRRFDITHGFAKIVTLDTKPASSECLVEDEQRVIPATPAGRAVPIRLAEVVEKNPGINLSRALVWPLLSRCPAFDVAAKGCWAKLAAKNGLLAEVPLPIFRILLHWGNTGCLAFARAQGPALSAALRPTTYDFLTSRCVFILRYVPTGAELQIDLRPTAVLELPVAGDEHRVQFLLHNWHTRSSVQACPNHLDPMHQCRRASLGQTIRSGDDNEHPQIWTLAPNFVMPRGVSRKVYMIHMIICRARGGGDGCAGPYHTTMRYDRDWQVLAVRQSLDAAELGAPLRARLQCLSVCASSVL</sequence>
<gene>
    <name evidence="1" type="ORF">AK812_SmicGene35783</name>
</gene>
<dbReference type="Proteomes" id="UP000186817">
    <property type="component" value="Unassembled WGS sequence"/>
</dbReference>
<dbReference type="AlphaFoldDB" id="A0A1Q9CKR7"/>
<keyword evidence="2" id="KW-1185">Reference proteome</keyword>
<accession>A0A1Q9CKR7</accession>